<dbReference type="CDD" id="cd15831">
    <property type="entry name" value="BTAD"/>
    <property type="match status" value="1"/>
</dbReference>
<sequence>MELDLPRVTYTPNPPKQRQVLALLALRANRVVPLKAIIEELWDQVPPRSASTTAQTYVYQIRKEIGRFRGAEELLSTVPPGYMLNVGAGQLDLNDFEDLMERARTALDAGNPAQAAPLLHDALRLWRGTALENVSLGPVLSAQVTHLNELRMQALETRITVDLTMGRHREMIGELKELVADHPLNEFFYAQLMRALAKVGRRGEALQVYRSLWRTLRNDLGIEPAVELQELHRSILGNNRPATAMVKPYLSFPSET</sequence>
<dbReference type="InterPro" id="IPR011990">
    <property type="entry name" value="TPR-like_helical_dom_sf"/>
</dbReference>
<name>A0ABS4TGK3_9PSEU</name>
<reference evidence="7 8" key="1">
    <citation type="submission" date="2021-03" db="EMBL/GenBank/DDBJ databases">
        <title>Sequencing the genomes of 1000 actinobacteria strains.</title>
        <authorList>
            <person name="Klenk H.-P."/>
        </authorList>
    </citation>
    <scope>NUCLEOTIDE SEQUENCE [LARGE SCALE GENOMIC DNA]</scope>
    <source>
        <strain evidence="7 8">DSM 46670</strain>
    </source>
</reference>
<comment type="similarity">
    <text evidence="1">Belongs to the AfsR/DnrI/RedD regulatory family.</text>
</comment>
<dbReference type="InterPro" id="IPR001867">
    <property type="entry name" value="OmpR/PhoB-type_DNA-bd"/>
</dbReference>
<dbReference type="EMBL" id="JAGINW010000001">
    <property type="protein sequence ID" value="MBP2323150.1"/>
    <property type="molecule type" value="Genomic_DNA"/>
</dbReference>
<evidence type="ECO:0000256" key="1">
    <source>
        <dbReference type="ARBA" id="ARBA00005820"/>
    </source>
</evidence>
<dbReference type="Gene3D" id="1.25.40.10">
    <property type="entry name" value="Tetratricopeptide repeat domain"/>
    <property type="match status" value="1"/>
</dbReference>
<dbReference type="SUPFAM" id="SSF46894">
    <property type="entry name" value="C-terminal effector domain of the bipartite response regulators"/>
    <property type="match status" value="1"/>
</dbReference>
<accession>A0ABS4TGK3</accession>
<dbReference type="Gene3D" id="1.10.10.10">
    <property type="entry name" value="Winged helix-like DNA-binding domain superfamily/Winged helix DNA-binding domain"/>
    <property type="match status" value="1"/>
</dbReference>
<evidence type="ECO:0000256" key="5">
    <source>
        <dbReference type="PROSITE-ProRule" id="PRU01091"/>
    </source>
</evidence>
<evidence type="ECO:0000313" key="8">
    <source>
        <dbReference type="Proteomes" id="UP001519332"/>
    </source>
</evidence>
<feature type="domain" description="OmpR/PhoB-type" evidence="6">
    <location>
        <begin position="1"/>
        <end position="86"/>
    </location>
</feature>
<dbReference type="InterPro" id="IPR051677">
    <property type="entry name" value="AfsR-DnrI-RedD_regulator"/>
</dbReference>
<dbReference type="InterPro" id="IPR005158">
    <property type="entry name" value="BTAD"/>
</dbReference>
<dbReference type="PROSITE" id="PS51755">
    <property type="entry name" value="OMPR_PHOB"/>
    <property type="match status" value="1"/>
</dbReference>
<evidence type="ECO:0000256" key="4">
    <source>
        <dbReference type="ARBA" id="ARBA00023163"/>
    </source>
</evidence>
<dbReference type="PANTHER" id="PTHR35807:SF1">
    <property type="entry name" value="TRANSCRIPTIONAL REGULATOR REDD"/>
    <property type="match status" value="1"/>
</dbReference>
<dbReference type="GO" id="GO:0003677">
    <property type="term" value="F:DNA binding"/>
    <property type="evidence" value="ECO:0007669"/>
    <property type="project" value="UniProtKB-KW"/>
</dbReference>
<keyword evidence="3 5" id="KW-0238">DNA-binding</keyword>
<dbReference type="Pfam" id="PF03704">
    <property type="entry name" value="BTAD"/>
    <property type="match status" value="1"/>
</dbReference>
<dbReference type="PANTHER" id="PTHR35807">
    <property type="entry name" value="TRANSCRIPTIONAL REGULATOR REDD-RELATED"/>
    <property type="match status" value="1"/>
</dbReference>
<dbReference type="RefSeq" id="WP_209639115.1">
    <property type="nucleotide sequence ID" value="NZ_JAGINW010000001.1"/>
</dbReference>
<keyword evidence="8" id="KW-1185">Reference proteome</keyword>
<proteinExistence type="inferred from homology"/>
<dbReference type="InterPro" id="IPR036388">
    <property type="entry name" value="WH-like_DNA-bd_sf"/>
</dbReference>
<keyword evidence="2" id="KW-0805">Transcription regulation</keyword>
<evidence type="ECO:0000256" key="3">
    <source>
        <dbReference type="ARBA" id="ARBA00023125"/>
    </source>
</evidence>
<dbReference type="SMART" id="SM00862">
    <property type="entry name" value="Trans_reg_C"/>
    <property type="match status" value="1"/>
</dbReference>
<dbReference type="Pfam" id="PF00486">
    <property type="entry name" value="Trans_reg_C"/>
    <property type="match status" value="1"/>
</dbReference>
<dbReference type="Proteomes" id="UP001519332">
    <property type="component" value="Unassembled WGS sequence"/>
</dbReference>
<organism evidence="7 8">
    <name type="scientific">Kibdelosporangium banguiense</name>
    <dbReference type="NCBI Taxonomy" id="1365924"/>
    <lineage>
        <taxon>Bacteria</taxon>
        <taxon>Bacillati</taxon>
        <taxon>Actinomycetota</taxon>
        <taxon>Actinomycetes</taxon>
        <taxon>Pseudonocardiales</taxon>
        <taxon>Pseudonocardiaceae</taxon>
        <taxon>Kibdelosporangium</taxon>
    </lineage>
</organism>
<dbReference type="SMART" id="SM01043">
    <property type="entry name" value="BTAD"/>
    <property type="match status" value="1"/>
</dbReference>
<protein>
    <submittedName>
        <fullName evidence="7">DNA-binding SARP family transcriptional activator</fullName>
    </submittedName>
</protein>
<feature type="DNA-binding region" description="OmpR/PhoB-type" evidence="5">
    <location>
        <begin position="1"/>
        <end position="86"/>
    </location>
</feature>
<evidence type="ECO:0000259" key="6">
    <source>
        <dbReference type="PROSITE" id="PS51755"/>
    </source>
</evidence>
<evidence type="ECO:0000313" key="7">
    <source>
        <dbReference type="EMBL" id="MBP2323150.1"/>
    </source>
</evidence>
<keyword evidence="4" id="KW-0804">Transcription</keyword>
<dbReference type="InterPro" id="IPR016032">
    <property type="entry name" value="Sig_transdc_resp-reg_C-effctor"/>
</dbReference>
<comment type="caution">
    <text evidence="7">The sequence shown here is derived from an EMBL/GenBank/DDBJ whole genome shotgun (WGS) entry which is preliminary data.</text>
</comment>
<dbReference type="SUPFAM" id="SSF48452">
    <property type="entry name" value="TPR-like"/>
    <property type="match status" value="1"/>
</dbReference>
<gene>
    <name evidence="7" type="ORF">JOF56_003535</name>
</gene>
<evidence type="ECO:0000256" key="2">
    <source>
        <dbReference type="ARBA" id="ARBA00023015"/>
    </source>
</evidence>